<dbReference type="PANTHER" id="PTHR17490">
    <property type="entry name" value="SUA5"/>
    <property type="match status" value="1"/>
</dbReference>
<evidence type="ECO:0000256" key="3">
    <source>
        <dbReference type="ARBA" id="ARBA00022679"/>
    </source>
</evidence>
<dbReference type="GO" id="GO:0005524">
    <property type="term" value="F:ATP binding"/>
    <property type="evidence" value="ECO:0007669"/>
    <property type="project" value="UniProtKB-UniRule"/>
</dbReference>
<sequence>MKKMNNLENIVEQLKRNRVVAYPTEAVFGLGCNPNNESAVRALLKLKKRPEEKGLILIAPTKELLLPYIDENKLTAAHWQIFETPSERAITWVMPAKKAVPQYLTGQFDTIAVRLCCIPAVIDLCERTGFALTSTSCNLTGQEPCRTADEVKLQFGADFPVLEAETAGKTNPSEIRDIFTQHIFRQG</sequence>
<dbReference type="GO" id="GO:0000049">
    <property type="term" value="F:tRNA binding"/>
    <property type="evidence" value="ECO:0007669"/>
    <property type="project" value="TreeGrafter"/>
</dbReference>
<dbReference type="AlphaFoldDB" id="A0A828PYB9"/>
<comment type="function">
    <text evidence="9">Required for the formation of a threonylcarbamoyl group on adenosine at position 37 (t(6)A37) in tRNAs that read codons beginning with adenine. Catalyzes the conversion of L-threonine, HCO(3)(-)/CO(2) and ATP to give threonylcarbamoyl-AMP (TC-AMP) as the acyladenylate intermediate, with the release of diphosphate.</text>
</comment>
<organism evidence="11 12">
    <name type="scientific">Actinobacillus pleuropneumoniae serovar 6 str. Femo</name>
    <dbReference type="NCBI Taxonomy" id="754256"/>
    <lineage>
        <taxon>Bacteria</taxon>
        <taxon>Pseudomonadati</taxon>
        <taxon>Pseudomonadota</taxon>
        <taxon>Gammaproteobacteria</taxon>
        <taxon>Pasteurellales</taxon>
        <taxon>Pasteurellaceae</taxon>
        <taxon>Actinobacillus</taxon>
    </lineage>
</organism>
<keyword evidence="7 9" id="KW-0067">ATP-binding</keyword>
<evidence type="ECO:0000256" key="8">
    <source>
        <dbReference type="ARBA" id="ARBA00048366"/>
    </source>
</evidence>
<keyword evidence="4 9" id="KW-0819">tRNA processing</keyword>
<dbReference type="GO" id="GO:0003725">
    <property type="term" value="F:double-stranded RNA binding"/>
    <property type="evidence" value="ECO:0007669"/>
    <property type="project" value="InterPro"/>
</dbReference>
<evidence type="ECO:0000313" key="12">
    <source>
        <dbReference type="Proteomes" id="UP000005341"/>
    </source>
</evidence>
<feature type="domain" description="YrdC-like" evidence="10">
    <location>
        <begin position="4"/>
        <end position="187"/>
    </location>
</feature>
<proteinExistence type="inferred from homology"/>
<keyword evidence="6 9" id="KW-0547">Nucleotide-binding</keyword>
<dbReference type="GO" id="GO:0006450">
    <property type="term" value="P:regulation of translational fidelity"/>
    <property type="evidence" value="ECO:0007669"/>
    <property type="project" value="TreeGrafter"/>
</dbReference>
<dbReference type="GO" id="GO:0002949">
    <property type="term" value="P:tRNA threonylcarbamoyladenosine modification"/>
    <property type="evidence" value="ECO:0007669"/>
    <property type="project" value="UniProtKB-UniRule"/>
</dbReference>
<protein>
    <recommendedName>
        <fullName evidence="9">Threonylcarbamoyl-AMP synthase</fullName>
        <shortName evidence="9">TC-AMP synthase</shortName>
        <ecNumber evidence="9">2.7.7.87</ecNumber>
    </recommendedName>
    <alternativeName>
        <fullName evidence="9">L-threonylcarbamoyladenylate synthase</fullName>
    </alternativeName>
    <alternativeName>
        <fullName evidence="9">t(6)A37 threonylcarbamoyladenosine biosynthesis protein TsaC</fullName>
    </alternativeName>
    <alternativeName>
        <fullName evidence="9">tRNA threonylcarbamoyladenosine biosynthesis protein TsaC</fullName>
    </alternativeName>
</protein>
<dbReference type="HAMAP" id="MF_01852">
    <property type="entry name" value="TsaC"/>
    <property type="match status" value="1"/>
</dbReference>
<gene>
    <name evidence="9" type="primary">tsaC</name>
    <name evidence="11" type="ORF">appser6_12920</name>
</gene>
<comment type="similarity">
    <text evidence="9">Belongs to the SUA5 family. TsaC subfamily.</text>
</comment>
<dbReference type="EC" id="2.7.7.87" evidence="9"/>
<dbReference type="InterPro" id="IPR023535">
    <property type="entry name" value="TC-AMP_synthase"/>
</dbReference>
<keyword evidence="2 9" id="KW-0963">Cytoplasm</keyword>
<evidence type="ECO:0000256" key="6">
    <source>
        <dbReference type="ARBA" id="ARBA00022741"/>
    </source>
</evidence>
<evidence type="ECO:0000256" key="4">
    <source>
        <dbReference type="ARBA" id="ARBA00022694"/>
    </source>
</evidence>
<evidence type="ECO:0000256" key="9">
    <source>
        <dbReference type="HAMAP-Rule" id="MF_01852"/>
    </source>
</evidence>
<dbReference type="Pfam" id="PF01300">
    <property type="entry name" value="Sua5_yciO_yrdC"/>
    <property type="match status" value="1"/>
</dbReference>
<evidence type="ECO:0000256" key="1">
    <source>
        <dbReference type="ARBA" id="ARBA00004496"/>
    </source>
</evidence>
<comment type="catalytic activity">
    <reaction evidence="8 9">
        <text>L-threonine + hydrogencarbonate + ATP = L-threonylcarbamoyladenylate + diphosphate + H2O</text>
        <dbReference type="Rhea" id="RHEA:36407"/>
        <dbReference type="ChEBI" id="CHEBI:15377"/>
        <dbReference type="ChEBI" id="CHEBI:17544"/>
        <dbReference type="ChEBI" id="CHEBI:30616"/>
        <dbReference type="ChEBI" id="CHEBI:33019"/>
        <dbReference type="ChEBI" id="CHEBI:57926"/>
        <dbReference type="ChEBI" id="CHEBI:73682"/>
        <dbReference type="EC" id="2.7.7.87"/>
    </reaction>
</comment>
<dbReference type="InterPro" id="IPR050156">
    <property type="entry name" value="TC-AMP_synthase_SUA5"/>
</dbReference>
<dbReference type="FunFam" id="3.90.870.10:FF:000004">
    <property type="entry name" value="Threonylcarbamoyl-AMP synthase"/>
    <property type="match status" value="1"/>
</dbReference>
<comment type="caution">
    <text evidence="11">The sequence shown here is derived from an EMBL/GenBank/DDBJ whole genome shotgun (WGS) entry which is preliminary data.</text>
</comment>
<evidence type="ECO:0000259" key="10">
    <source>
        <dbReference type="PROSITE" id="PS51163"/>
    </source>
</evidence>
<name>A0A828PYB9_ACTPL</name>
<dbReference type="InterPro" id="IPR017945">
    <property type="entry name" value="DHBP_synth_RibB-like_a/b_dom"/>
</dbReference>
<keyword evidence="3 9" id="KW-0808">Transferase</keyword>
<keyword evidence="5 9" id="KW-0548">Nucleotidyltransferase</keyword>
<accession>A0A828PYB9</accession>
<reference evidence="11 12" key="1">
    <citation type="journal article" date="2010" name="J. Bacteriol.">
        <title>Comparative genomic characterization of Actinobacillus pleuropneumoniae.</title>
        <authorList>
            <person name="Xu Z."/>
            <person name="Chen X."/>
            <person name="Li L."/>
            <person name="Li T."/>
            <person name="Wang S."/>
            <person name="Chen H."/>
            <person name="Zhou R."/>
        </authorList>
    </citation>
    <scope>NUCLEOTIDE SEQUENCE [LARGE SCALE GENOMIC DNA]</scope>
    <source>
        <strain evidence="11 12">Femo</strain>
    </source>
</reference>
<dbReference type="Gene3D" id="3.90.870.10">
    <property type="entry name" value="DHBP synthase"/>
    <property type="match status" value="1"/>
</dbReference>
<dbReference type="SUPFAM" id="SSF55821">
    <property type="entry name" value="YrdC/RibB"/>
    <property type="match status" value="1"/>
</dbReference>
<dbReference type="GO" id="GO:0005737">
    <property type="term" value="C:cytoplasm"/>
    <property type="evidence" value="ECO:0007669"/>
    <property type="project" value="UniProtKB-SubCell"/>
</dbReference>
<dbReference type="Proteomes" id="UP000005341">
    <property type="component" value="Unassembled WGS sequence"/>
</dbReference>
<dbReference type="GO" id="GO:0061710">
    <property type="term" value="F:L-threonylcarbamoyladenylate synthase"/>
    <property type="evidence" value="ECO:0007669"/>
    <property type="project" value="UniProtKB-EC"/>
</dbReference>
<evidence type="ECO:0000256" key="5">
    <source>
        <dbReference type="ARBA" id="ARBA00022695"/>
    </source>
</evidence>
<dbReference type="EMBL" id="ADOG01000017">
    <property type="protein sequence ID" value="EFM91832.1"/>
    <property type="molecule type" value="Genomic_DNA"/>
</dbReference>
<evidence type="ECO:0000256" key="2">
    <source>
        <dbReference type="ARBA" id="ARBA00022490"/>
    </source>
</evidence>
<evidence type="ECO:0000313" key="11">
    <source>
        <dbReference type="EMBL" id="EFM91832.1"/>
    </source>
</evidence>
<comment type="subcellular location">
    <subcellularLocation>
        <location evidence="1 9">Cytoplasm</location>
    </subcellularLocation>
</comment>
<dbReference type="InterPro" id="IPR006070">
    <property type="entry name" value="Sua5-like_dom"/>
</dbReference>
<evidence type="ECO:0000256" key="7">
    <source>
        <dbReference type="ARBA" id="ARBA00022840"/>
    </source>
</evidence>
<dbReference type="PROSITE" id="PS51163">
    <property type="entry name" value="YRDC"/>
    <property type="match status" value="1"/>
</dbReference>
<dbReference type="PANTHER" id="PTHR17490:SF18">
    <property type="entry name" value="THREONYLCARBAMOYL-AMP SYNTHASE"/>
    <property type="match status" value="1"/>
</dbReference>